<dbReference type="PANTHER" id="PTHR10953">
    <property type="entry name" value="UBIQUITIN-ACTIVATING ENZYME E1"/>
    <property type="match status" value="1"/>
</dbReference>
<evidence type="ECO:0000313" key="10">
    <source>
        <dbReference type="RefSeq" id="XP_015866327.3"/>
    </source>
</evidence>
<dbReference type="GeneID" id="107403922"/>
<evidence type="ECO:0000256" key="5">
    <source>
        <dbReference type="ARBA" id="ARBA00022786"/>
    </source>
</evidence>
<evidence type="ECO:0000256" key="7">
    <source>
        <dbReference type="PIRNR" id="PIRNR039099"/>
    </source>
</evidence>
<dbReference type="GO" id="GO:0045116">
    <property type="term" value="P:protein neddylation"/>
    <property type="evidence" value="ECO:0007669"/>
    <property type="project" value="UniProtKB-UniRule"/>
</dbReference>
<dbReference type="InterPro" id="IPR000594">
    <property type="entry name" value="ThiF_NAD_FAD-bd"/>
</dbReference>
<dbReference type="PANTHER" id="PTHR10953:SF29">
    <property type="entry name" value="NEDD8-ACTIVATING ENZYME E1 REGULATORY SUBUNIT"/>
    <property type="match status" value="1"/>
</dbReference>
<dbReference type="KEGG" id="zju:107403922"/>
<dbReference type="CDD" id="cd01493">
    <property type="entry name" value="APPBP1_RUB"/>
    <property type="match status" value="1"/>
</dbReference>
<keyword evidence="6" id="KW-0539">Nucleus</keyword>
<evidence type="ECO:0000256" key="6">
    <source>
        <dbReference type="ARBA" id="ARBA00023242"/>
    </source>
</evidence>
<keyword evidence="9" id="KW-1185">Reference proteome</keyword>
<dbReference type="PIRSF" id="PIRSF039099">
    <property type="entry name" value="APP-BP1"/>
    <property type="match status" value="1"/>
</dbReference>
<dbReference type="Gene3D" id="3.40.50.720">
    <property type="entry name" value="NAD(P)-binding Rossmann-like Domain"/>
    <property type="match status" value="2"/>
</dbReference>
<dbReference type="Pfam" id="PF00899">
    <property type="entry name" value="ThiF"/>
    <property type="match status" value="1"/>
</dbReference>
<dbReference type="FunCoup" id="A0A6P3YVM6">
    <property type="interactions" value="3968"/>
</dbReference>
<dbReference type="AlphaFoldDB" id="A0A6P3YVM6"/>
<dbReference type="GO" id="GO:0000166">
    <property type="term" value="F:nucleotide binding"/>
    <property type="evidence" value="ECO:0007669"/>
    <property type="project" value="UniProtKB-KW"/>
</dbReference>
<feature type="domain" description="THIF-type NAD/FAD binding fold" evidence="8">
    <location>
        <begin position="8"/>
        <end position="501"/>
    </location>
</feature>
<proteinExistence type="inferred from homology"/>
<dbReference type="UniPathway" id="UPA00885"/>
<accession>A0A6P3YVM6</accession>
<dbReference type="SUPFAM" id="SSF69572">
    <property type="entry name" value="Activating enzymes of the ubiquitin-like proteins"/>
    <property type="match status" value="1"/>
</dbReference>
<dbReference type="InterPro" id="IPR030667">
    <property type="entry name" value="APP-BP1"/>
</dbReference>
<evidence type="ECO:0000256" key="3">
    <source>
        <dbReference type="ARBA" id="ARBA00006868"/>
    </source>
</evidence>
<comment type="subcellular location">
    <subcellularLocation>
        <location evidence="1">Nucleus</location>
    </subcellularLocation>
</comment>
<sequence length="523" mass="58039">MAEPKTKYDRQLRIWGDQGQAALEKASICLLNCGPTGSETLKNLVLGGIGSITVIDGSKVELGDLGNNFMVDESSVGQSKAKCVCAFLQELNDAVKAKFIEEYPEALIETNPSFFSQFTLVVATQLVEDSMVKLDRICREANVMLVFARSYGLTGLVRISVKEHTVIESKPDHFLDDLRLNNPWPELRRLAETTDLQVSDPISHKHIPYVIILVKMADEWAKSHGGNLPSTREEKKEFKDLLKARMIALDEDNYKEAIDASFKVFAPRGISSDLQQVINDGCAEVDSSSLDFWIMVAALKEFLAKEGGGEAPLEGSIPDMTSSTEHYVNLQNIYFAKADADFLAIEQRVRNILKKIGRDPNSISKAIIKSFCKNARKLKICRYRLVEEEFNSPILSELQKYLTDEDYSVAVGFYILLRAVDRFAANYNSFPGQFNGAMDEDISRLKITAVGLLGDLGCNGSTLTEDLINEMCRFGAAELHAVAALIGGIASQEVIKLITRQFVPMPGTFIFNGIDHKSQLLLL</sequence>
<dbReference type="FunFam" id="3.40.50.720:FF:000263">
    <property type="entry name" value="NEDD8-activating enzyme E1 regulatory subunit"/>
    <property type="match status" value="1"/>
</dbReference>
<dbReference type="InterPro" id="IPR045886">
    <property type="entry name" value="ThiF/MoeB/HesA"/>
</dbReference>
<keyword evidence="4" id="KW-0547">Nucleotide-binding</keyword>
<gene>
    <name evidence="10" type="primary">LOC107403922</name>
</gene>
<comment type="pathway">
    <text evidence="2 7">Protein modification; protein neddylation.</text>
</comment>
<dbReference type="GO" id="GO:0005634">
    <property type="term" value="C:nucleus"/>
    <property type="evidence" value="ECO:0007669"/>
    <property type="project" value="UniProtKB-SubCell"/>
</dbReference>
<comment type="similarity">
    <text evidence="3 7">Belongs to the ubiquitin-activating E1 family. ULA1 subfamily.</text>
</comment>
<dbReference type="RefSeq" id="XP_015866327.3">
    <property type="nucleotide sequence ID" value="XM_016010841.4"/>
</dbReference>
<reference evidence="10" key="1">
    <citation type="submission" date="2025-08" db="UniProtKB">
        <authorList>
            <consortium name="RefSeq"/>
        </authorList>
    </citation>
    <scope>IDENTIFICATION</scope>
    <source>
        <tissue evidence="10">Seedling</tissue>
    </source>
</reference>
<dbReference type="InterPro" id="IPR035985">
    <property type="entry name" value="Ubiquitin-activating_enz"/>
</dbReference>
<evidence type="ECO:0000313" key="9">
    <source>
        <dbReference type="Proteomes" id="UP001652623"/>
    </source>
</evidence>
<evidence type="ECO:0000256" key="4">
    <source>
        <dbReference type="ARBA" id="ARBA00022741"/>
    </source>
</evidence>
<dbReference type="GO" id="GO:0019781">
    <property type="term" value="F:NEDD8 activating enzyme activity"/>
    <property type="evidence" value="ECO:0007669"/>
    <property type="project" value="UniProtKB-UniRule"/>
</dbReference>
<dbReference type="InParanoid" id="A0A6P3YVM6"/>
<protein>
    <recommendedName>
        <fullName evidence="7">NEDD8-activating enzyme E1 regulatory subunit</fullName>
    </recommendedName>
</protein>
<comment type="function">
    <text evidence="7">Regulatory subunit of the dimeric E1 enzyme. E1 activates RUB1/NEDD8 by first adenylating its C-terminal glycine residue with ATP, thereafter linking this residue to the side chain of the catalytic cysteine, yielding a RUB1-ECR1 thioester and free AMP. E1 finally transfers RUB1 to the catalytic cysteine of RCE1.</text>
</comment>
<keyword evidence="5 7" id="KW-0833">Ubl conjugation pathway</keyword>
<evidence type="ECO:0000256" key="2">
    <source>
        <dbReference type="ARBA" id="ARBA00005032"/>
    </source>
</evidence>
<evidence type="ECO:0000259" key="8">
    <source>
        <dbReference type="Pfam" id="PF00899"/>
    </source>
</evidence>
<dbReference type="Proteomes" id="UP001652623">
    <property type="component" value="Chromosome 4"/>
</dbReference>
<evidence type="ECO:0000256" key="1">
    <source>
        <dbReference type="ARBA" id="ARBA00004123"/>
    </source>
</evidence>
<organism evidence="9 10">
    <name type="scientific">Ziziphus jujuba</name>
    <name type="common">Chinese jujube</name>
    <name type="synonym">Ziziphus sativa</name>
    <dbReference type="NCBI Taxonomy" id="326968"/>
    <lineage>
        <taxon>Eukaryota</taxon>
        <taxon>Viridiplantae</taxon>
        <taxon>Streptophyta</taxon>
        <taxon>Embryophyta</taxon>
        <taxon>Tracheophyta</taxon>
        <taxon>Spermatophyta</taxon>
        <taxon>Magnoliopsida</taxon>
        <taxon>eudicotyledons</taxon>
        <taxon>Gunneridae</taxon>
        <taxon>Pentapetalae</taxon>
        <taxon>rosids</taxon>
        <taxon>fabids</taxon>
        <taxon>Rosales</taxon>
        <taxon>Rhamnaceae</taxon>
        <taxon>Paliureae</taxon>
        <taxon>Ziziphus</taxon>
    </lineage>
</organism>
<dbReference type="GO" id="GO:0005737">
    <property type="term" value="C:cytoplasm"/>
    <property type="evidence" value="ECO:0007669"/>
    <property type="project" value="TreeGrafter"/>
</dbReference>
<dbReference type="FunFam" id="3.40.50.720:FF:000337">
    <property type="entry name" value="NEDD8-activating enzyme E1 regulatory subunit"/>
    <property type="match status" value="1"/>
</dbReference>
<name>A0A6P3YVM6_ZIZJJ</name>